<proteinExistence type="predicted"/>
<feature type="compositionally biased region" description="Polar residues" evidence="1">
    <location>
        <begin position="47"/>
        <end position="63"/>
    </location>
</feature>
<protein>
    <submittedName>
        <fullName evidence="2">Uncharacterized protein</fullName>
    </submittedName>
</protein>
<organism evidence="2 3">
    <name type="scientific">Pseudo-nitzschia multistriata</name>
    <dbReference type="NCBI Taxonomy" id="183589"/>
    <lineage>
        <taxon>Eukaryota</taxon>
        <taxon>Sar</taxon>
        <taxon>Stramenopiles</taxon>
        <taxon>Ochrophyta</taxon>
        <taxon>Bacillariophyta</taxon>
        <taxon>Bacillariophyceae</taxon>
        <taxon>Bacillariophycidae</taxon>
        <taxon>Bacillariales</taxon>
        <taxon>Bacillariaceae</taxon>
        <taxon>Pseudo-nitzschia</taxon>
    </lineage>
</organism>
<feature type="non-terminal residue" evidence="2">
    <location>
        <position position="1"/>
    </location>
</feature>
<evidence type="ECO:0000313" key="2">
    <source>
        <dbReference type="EMBL" id="VEU42968.1"/>
    </source>
</evidence>
<keyword evidence="3" id="KW-1185">Reference proteome</keyword>
<name>A0A448ZLR3_9STRA</name>
<sequence length="230" mass="24478">LLFNFTKTQWRRAINAALGWFIGVLQLVQTKNEAAILEEESSPPPTISQIYDSLSTAMTSSPEGGSDAKEQPAEPTPSRQQSPTNNKPKPATKSAPLRSTNASAKVTSTRGGPNRNKPPVRMEATGGSSFEAMNAAAIAEEENAVVPATSMLAGLLPTLVAGLVFTTAGSMVGYVWNSEWTETASSVFSYFWGDETDEASSPYGSNTNSATAEEYLGDQFYNAAPVTPDR</sequence>
<feature type="compositionally biased region" description="Polar residues" evidence="1">
    <location>
        <begin position="77"/>
        <end position="87"/>
    </location>
</feature>
<dbReference type="OrthoDB" id="55250at2759"/>
<gene>
    <name evidence="2" type="ORF">PSNMU_V1.4_AUG-EV-PASAV3_0099140</name>
</gene>
<evidence type="ECO:0000313" key="3">
    <source>
        <dbReference type="Proteomes" id="UP000291116"/>
    </source>
</evidence>
<reference evidence="2 3" key="1">
    <citation type="submission" date="2019-01" db="EMBL/GenBank/DDBJ databases">
        <authorList>
            <person name="Ferrante I. M."/>
        </authorList>
    </citation>
    <scope>NUCLEOTIDE SEQUENCE [LARGE SCALE GENOMIC DNA]</scope>
    <source>
        <strain evidence="2 3">B856</strain>
    </source>
</reference>
<dbReference type="AlphaFoldDB" id="A0A448ZLR3"/>
<dbReference type="Proteomes" id="UP000291116">
    <property type="component" value="Unassembled WGS sequence"/>
</dbReference>
<evidence type="ECO:0000256" key="1">
    <source>
        <dbReference type="SAM" id="MobiDB-lite"/>
    </source>
</evidence>
<dbReference type="EMBL" id="CAACVS010000500">
    <property type="protein sequence ID" value="VEU42968.1"/>
    <property type="molecule type" value="Genomic_DNA"/>
</dbReference>
<accession>A0A448ZLR3</accession>
<feature type="compositionally biased region" description="Polar residues" evidence="1">
    <location>
        <begin position="97"/>
        <end position="111"/>
    </location>
</feature>
<feature type="region of interest" description="Disordered" evidence="1">
    <location>
        <begin position="38"/>
        <end position="125"/>
    </location>
</feature>